<sequence>MIWLLIQLAIQILPLAVLIGPLQGLPRRMFWWAILVQIVLMAFWAWVGATVIGGLWWRAGGGCAGHGGSFEGTCGYAGVANGIISGYATACIMTLVCGIVFRIVVKRRTRS</sequence>
<evidence type="ECO:0000313" key="2">
    <source>
        <dbReference type="EMBL" id="RVV98966.1"/>
    </source>
</evidence>
<keyword evidence="3" id="KW-1185">Reference proteome</keyword>
<dbReference type="OrthoDB" id="9935630at2"/>
<organism evidence="2 3">
    <name type="scientific">Mesobaculum littorinae</name>
    <dbReference type="NCBI Taxonomy" id="2486419"/>
    <lineage>
        <taxon>Bacteria</taxon>
        <taxon>Pseudomonadati</taxon>
        <taxon>Pseudomonadota</taxon>
        <taxon>Alphaproteobacteria</taxon>
        <taxon>Rhodobacterales</taxon>
        <taxon>Roseobacteraceae</taxon>
        <taxon>Mesobaculum</taxon>
    </lineage>
</organism>
<keyword evidence="1" id="KW-1133">Transmembrane helix</keyword>
<protein>
    <submittedName>
        <fullName evidence="2">Uncharacterized protein</fullName>
    </submittedName>
</protein>
<accession>A0A438AJZ8</accession>
<dbReference type="EMBL" id="RQXX01000002">
    <property type="protein sequence ID" value="RVV98966.1"/>
    <property type="molecule type" value="Genomic_DNA"/>
</dbReference>
<feature type="transmembrane region" description="Helical" evidence="1">
    <location>
        <begin position="29"/>
        <end position="47"/>
    </location>
</feature>
<dbReference type="AlphaFoldDB" id="A0A438AJZ8"/>
<keyword evidence="1" id="KW-0812">Transmembrane</keyword>
<feature type="transmembrane region" description="Helical" evidence="1">
    <location>
        <begin position="84"/>
        <end position="105"/>
    </location>
</feature>
<reference evidence="2 3" key="1">
    <citation type="submission" date="2018-11" db="EMBL/GenBank/DDBJ databases">
        <title>Mesobaculum littorinae gen. nov., sp. nov., isolated from Littorina scabra that represents a novel genus of the order Rhodobacteraceae.</title>
        <authorList>
            <person name="Li F."/>
        </authorList>
    </citation>
    <scope>NUCLEOTIDE SEQUENCE [LARGE SCALE GENOMIC DNA]</scope>
    <source>
        <strain evidence="2 3">M0103</strain>
    </source>
</reference>
<comment type="caution">
    <text evidence="2">The sequence shown here is derived from an EMBL/GenBank/DDBJ whole genome shotgun (WGS) entry which is preliminary data.</text>
</comment>
<name>A0A438AJZ8_9RHOB</name>
<feature type="transmembrane region" description="Helical" evidence="1">
    <location>
        <begin position="6"/>
        <end position="22"/>
    </location>
</feature>
<gene>
    <name evidence="2" type="ORF">EKE94_08785</name>
</gene>
<evidence type="ECO:0000256" key="1">
    <source>
        <dbReference type="SAM" id="Phobius"/>
    </source>
</evidence>
<keyword evidence="1" id="KW-0472">Membrane</keyword>
<dbReference type="Proteomes" id="UP000285908">
    <property type="component" value="Unassembled WGS sequence"/>
</dbReference>
<proteinExistence type="predicted"/>
<evidence type="ECO:0000313" key="3">
    <source>
        <dbReference type="Proteomes" id="UP000285908"/>
    </source>
</evidence>
<dbReference type="RefSeq" id="WP_127906200.1">
    <property type="nucleotide sequence ID" value="NZ_RQXX01000002.1"/>
</dbReference>